<feature type="compositionally biased region" description="Polar residues" evidence="7">
    <location>
        <begin position="131"/>
        <end position="146"/>
    </location>
</feature>
<keyword evidence="10" id="KW-1185">Reference proteome</keyword>
<dbReference type="AlphaFoldDB" id="A0A9X0A021"/>
<feature type="compositionally biased region" description="Basic and acidic residues" evidence="7">
    <location>
        <begin position="66"/>
        <end position="82"/>
    </location>
</feature>
<dbReference type="SMART" id="SM00755">
    <property type="entry name" value="Grip"/>
    <property type="match status" value="1"/>
</dbReference>
<keyword evidence="4 6" id="KW-0175">Coiled coil</keyword>
<dbReference type="PANTHER" id="PTHR23157">
    <property type="entry name" value="GRIP AND COILED-COIL DOMAIN-CONTAINING PROTEIN 1"/>
    <property type="match status" value="1"/>
</dbReference>
<feature type="coiled-coil region" evidence="6">
    <location>
        <begin position="168"/>
        <end position="333"/>
    </location>
</feature>
<evidence type="ECO:0000256" key="7">
    <source>
        <dbReference type="SAM" id="MobiDB-lite"/>
    </source>
</evidence>
<protein>
    <submittedName>
        <fullName evidence="9">GRIP and coiled-coil</fullName>
    </submittedName>
</protein>
<dbReference type="EMBL" id="MU825409">
    <property type="protein sequence ID" value="KAJ7390993.1"/>
    <property type="molecule type" value="Genomic_DNA"/>
</dbReference>
<feature type="coiled-coil region" evidence="6">
    <location>
        <begin position="459"/>
        <end position="580"/>
    </location>
</feature>
<dbReference type="Gene3D" id="1.10.220.60">
    <property type="entry name" value="GRIP domain"/>
    <property type="match status" value="1"/>
</dbReference>
<organism evidence="9 10">
    <name type="scientific">Desmophyllum pertusum</name>
    <dbReference type="NCBI Taxonomy" id="174260"/>
    <lineage>
        <taxon>Eukaryota</taxon>
        <taxon>Metazoa</taxon>
        <taxon>Cnidaria</taxon>
        <taxon>Anthozoa</taxon>
        <taxon>Hexacorallia</taxon>
        <taxon>Scleractinia</taxon>
        <taxon>Caryophylliina</taxon>
        <taxon>Caryophylliidae</taxon>
        <taxon>Desmophyllum</taxon>
    </lineage>
</organism>
<reference evidence="9" key="1">
    <citation type="submission" date="2023-01" db="EMBL/GenBank/DDBJ databases">
        <title>Genome assembly of the deep-sea coral Lophelia pertusa.</title>
        <authorList>
            <person name="Herrera S."/>
            <person name="Cordes E."/>
        </authorList>
    </citation>
    <scope>NUCLEOTIDE SEQUENCE</scope>
    <source>
        <strain evidence="9">USNM1676648</strain>
        <tissue evidence="9">Polyp</tissue>
    </source>
</reference>
<feature type="compositionally biased region" description="Basic and acidic residues" evidence="7">
    <location>
        <begin position="119"/>
        <end position="129"/>
    </location>
</feature>
<comment type="subcellular location">
    <subcellularLocation>
        <location evidence="2">Cytoplasm</location>
    </subcellularLocation>
    <subcellularLocation>
        <location evidence="1">Endomembrane system</location>
        <topology evidence="1">Peripheral membrane protein</topology>
    </subcellularLocation>
</comment>
<dbReference type="PROSITE" id="PS50913">
    <property type="entry name" value="GRIP"/>
    <property type="match status" value="1"/>
</dbReference>
<accession>A0A9X0A021</accession>
<feature type="region of interest" description="Disordered" evidence="7">
    <location>
        <begin position="119"/>
        <end position="146"/>
    </location>
</feature>
<dbReference type="Proteomes" id="UP001163046">
    <property type="component" value="Unassembled WGS sequence"/>
</dbReference>
<comment type="caution">
    <text evidence="9">The sequence shown here is derived from an EMBL/GenBank/DDBJ whole genome shotgun (WGS) entry which is preliminary data.</text>
</comment>
<evidence type="ECO:0000256" key="1">
    <source>
        <dbReference type="ARBA" id="ARBA00004184"/>
    </source>
</evidence>
<proteinExistence type="predicted"/>
<evidence type="ECO:0000259" key="8">
    <source>
        <dbReference type="PROSITE" id="PS50913"/>
    </source>
</evidence>
<feature type="compositionally biased region" description="Polar residues" evidence="7">
    <location>
        <begin position="54"/>
        <end position="65"/>
    </location>
</feature>
<dbReference type="OrthoDB" id="9898580at2759"/>
<gene>
    <name evidence="9" type="primary">GCC1</name>
    <name evidence="9" type="ORF">OS493_021013</name>
</gene>
<evidence type="ECO:0000313" key="10">
    <source>
        <dbReference type="Proteomes" id="UP001163046"/>
    </source>
</evidence>
<feature type="coiled-coil region" evidence="6">
    <location>
        <begin position="669"/>
        <end position="724"/>
    </location>
</feature>
<dbReference type="GO" id="GO:0005794">
    <property type="term" value="C:Golgi apparatus"/>
    <property type="evidence" value="ECO:0007669"/>
    <property type="project" value="TreeGrafter"/>
</dbReference>
<dbReference type="PANTHER" id="PTHR23157:SF25">
    <property type="entry name" value="GRIP AND COILED-COIL DOMAIN-CONTAINING PROTEIN 1"/>
    <property type="match status" value="1"/>
</dbReference>
<dbReference type="InterPro" id="IPR051952">
    <property type="entry name" value="Golgi-autophagy_related"/>
</dbReference>
<feature type="region of interest" description="Disordered" evidence="7">
    <location>
        <begin position="54"/>
        <end position="106"/>
    </location>
</feature>
<evidence type="ECO:0000256" key="6">
    <source>
        <dbReference type="SAM" id="Coils"/>
    </source>
</evidence>
<evidence type="ECO:0000256" key="4">
    <source>
        <dbReference type="ARBA" id="ARBA00023054"/>
    </source>
</evidence>
<evidence type="ECO:0000256" key="2">
    <source>
        <dbReference type="ARBA" id="ARBA00004496"/>
    </source>
</evidence>
<keyword evidence="3" id="KW-0963">Cytoplasm</keyword>
<dbReference type="InterPro" id="IPR000237">
    <property type="entry name" value="GRIP_dom"/>
</dbReference>
<keyword evidence="5" id="KW-0472">Membrane</keyword>
<feature type="domain" description="GRIP" evidence="8">
    <location>
        <begin position="711"/>
        <end position="761"/>
    </location>
</feature>
<sequence length="769" mass="89106">MEKKSRFELIKIVEAQKDQLTRYETRLRDVVRAYKNLLQEKEALEASVNVLTTTSNQSTKSSYKKQSADAKDQNESAADERNSNSASKGEGATSPLQEDGPHKEGVLDHPLAIKEDEAEDGKQLHRDEENSSQAEQTELESQQGKITTLSASLATVMQQKSKMEANYQADKKKMMQEHETKVQEHEEQTDKFNQTVETLEEQLQELKLRMRHEQQAREEEQNNHVLMLRELQMLVSTERSAKEDLEQQLEDAKEKILLMKRLPANKTEEYERQISRLQFELQGVQRRLKEAERVSSQPSPLLVQLQSEMSKMKKDHAEAVLREQKRVNDAEERLRIITSLEECRVADLEVKLSELSEVVGTYEKLRLQDQHAIQKLKDRLQKMDVENATLTRQISTDENQMPDNERELEEDVTPEELKKQVFKLKGLLRIAWDSSDKPLDLEELSKSELESLFVNDPSHKVCQQELRQLKEEFERYKVKTQALHKNKSYKELSEQLENLEKFKKHNTDLEKQIEELKDSSNEKEQDQRKVITNLRDQLKLSEDKHKCEKEESVTVYKQKLEELERQVLKQRERTLALVAEKDLEIEVLRSRSPSSSPSSVDSGAARAAFSYQRKFVEMIGGSQAMLDSPQSSEADAAVHQLLSKPSGVSNSESTLVHYAQQQARREAESTAIRRQRNELEVALRDAEIRGDKLMDQANVLKEEIRKLERDRSRESANLEYLKNIVLRFMMSTSYSVKQQMITAIGTILEFSPKELNQVRKVQSATWWGT</sequence>
<name>A0A9X0A021_9CNID</name>
<evidence type="ECO:0000256" key="3">
    <source>
        <dbReference type="ARBA" id="ARBA00022490"/>
    </source>
</evidence>
<dbReference type="Pfam" id="PF01465">
    <property type="entry name" value="GRIP"/>
    <property type="match status" value="1"/>
</dbReference>
<evidence type="ECO:0000313" key="9">
    <source>
        <dbReference type="EMBL" id="KAJ7390993.1"/>
    </source>
</evidence>
<evidence type="ECO:0000256" key="5">
    <source>
        <dbReference type="ARBA" id="ARBA00023136"/>
    </source>
</evidence>